<evidence type="ECO:0000313" key="2">
    <source>
        <dbReference type="Proteomes" id="UP001175211"/>
    </source>
</evidence>
<proteinExistence type="predicted"/>
<gene>
    <name evidence="1" type="ORF">EV420DRAFT_1474894</name>
</gene>
<evidence type="ECO:0000313" key="1">
    <source>
        <dbReference type="EMBL" id="KAK0466092.1"/>
    </source>
</evidence>
<organism evidence="1 2">
    <name type="scientific">Armillaria tabescens</name>
    <name type="common">Ringless honey mushroom</name>
    <name type="synonym">Agaricus tabescens</name>
    <dbReference type="NCBI Taxonomy" id="1929756"/>
    <lineage>
        <taxon>Eukaryota</taxon>
        <taxon>Fungi</taxon>
        <taxon>Dikarya</taxon>
        <taxon>Basidiomycota</taxon>
        <taxon>Agaricomycotina</taxon>
        <taxon>Agaricomycetes</taxon>
        <taxon>Agaricomycetidae</taxon>
        <taxon>Agaricales</taxon>
        <taxon>Marasmiineae</taxon>
        <taxon>Physalacriaceae</taxon>
        <taxon>Desarmillaria</taxon>
    </lineage>
</organism>
<sequence length="302" mass="35334">MVFRHQIFWAKDTSKTVPVFACWFSGQKTGTPQQCNIDWCIRVRLCSNLLSESGFDESNKSDKIILRSVPFHSWPGRRPKEKFCFVKEKDGFVQAFNACQGKDTRKEFLAKRKAGVKARKDWADSVSENRSKELEDIRKQRSKAIESRLTSLGHGKEIEYLKDLEKTGSLSERRGLILFSDQWEVKQSKPLTDKNWNSIEGTMLEYMQDVKTHRLKKERNELLSARRSLIADEWRSCRSPSNEFQPSLLDIWLWKEMKYFIDLPPSITVTTEMVRDAMTLRLPAFITSWRDERLLEMSCTMG</sequence>
<dbReference type="Proteomes" id="UP001175211">
    <property type="component" value="Unassembled WGS sequence"/>
</dbReference>
<reference evidence="1" key="1">
    <citation type="submission" date="2023-06" db="EMBL/GenBank/DDBJ databases">
        <authorList>
            <consortium name="Lawrence Berkeley National Laboratory"/>
            <person name="Ahrendt S."/>
            <person name="Sahu N."/>
            <person name="Indic B."/>
            <person name="Wong-Bajracharya J."/>
            <person name="Merenyi Z."/>
            <person name="Ke H.-M."/>
            <person name="Monk M."/>
            <person name="Kocsube S."/>
            <person name="Drula E."/>
            <person name="Lipzen A."/>
            <person name="Balint B."/>
            <person name="Henrissat B."/>
            <person name="Andreopoulos B."/>
            <person name="Martin F.M."/>
            <person name="Harder C.B."/>
            <person name="Rigling D."/>
            <person name="Ford K.L."/>
            <person name="Foster G.D."/>
            <person name="Pangilinan J."/>
            <person name="Papanicolaou A."/>
            <person name="Barry K."/>
            <person name="LaButti K."/>
            <person name="Viragh M."/>
            <person name="Koriabine M."/>
            <person name="Yan M."/>
            <person name="Riley R."/>
            <person name="Champramary S."/>
            <person name="Plett K.L."/>
            <person name="Tsai I.J."/>
            <person name="Slot J."/>
            <person name="Sipos G."/>
            <person name="Plett J."/>
            <person name="Nagy L.G."/>
            <person name="Grigoriev I.V."/>
        </authorList>
    </citation>
    <scope>NUCLEOTIDE SEQUENCE</scope>
    <source>
        <strain evidence="1">CCBAS 213</strain>
    </source>
</reference>
<keyword evidence="2" id="KW-1185">Reference proteome</keyword>
<comment type="caution">
    <text evidence="1">The sequence shown here is derived from an EMBL/GenBank/DDBJ whole genome shotgun (WGS) entry which is preliminary data.</text>
</comment>
<dbReference type="RefSeq" id="XP_060336919.1">
    <property type="nucleotide sequence ID" value="XM_060469249.1"/>
</dbReference>
<dbReference type="GeneID" id="85352797"/>
<protein>
    <submittedName>
        <fullName evidence="1">Uncharacterized protein</fullName>
    </submittedName>
</protein>
<accession>A0AA39TPJ2</accession>
<name>A0AA39TPJ2_ARMTA</name>
<dbReference type="AlphaFoldDB" id="A0AA39TPJ2"/>
<dbReference type="EMBL" id="JAUEPS010000004">
    <property type="protein sequence ID" value="KAK0466092.1"/>
    <property type="molecule type" value="Genomic_DNA"/>
</dbReference>